<feature type="transmembrane region" description="Helical" evidence="5">
    <location>
        <begin position="16"/>
        <end position="44"/>
    </location>
</feature>
<dbReference type="AlphaFoldDB" id="A0A1G6A8H1"/>
<dbReference type="GO" id="GO:0008381">
    <property type="term" value="F:mechanosensitive monoatomic ion channel activity"/>
    <property type="evidence" value="ECO:0007669"/>
    <property type="project" value="UniProtKB-ARBA"/>
</dbReference>
<gene>
    <name evidence="7" type="ORF">SAMN05660653_00233</name>
</gene>
<accession>A0A1G6A8H1</accession>
<comment type="subcellular location">
    <subcellularLocation>
        <location evidence="1">Membrane</location>
    </subcellularLocation>
</comment>
<evidence type="ECO:0000313" key="8">
    <source>
        <dbReference type="Proteomes" id="UP000198771"/>
    </source>
</evidence>
<dbReference type="Pfam" id="PF00924">
    <property type="entry name" value="MS_channel_2nd"/>
    <property type="match status" value="1"/>
</dbReference>
<feature type="transmembrane region" description="Helical" evidence="5">
    <location>
        <begin position="65"/>
        <end position="84"/>
    </location>
</feature>
<dbReference type="OrthoDB" id="9792218at2"/>
<dbReference type="PANTHER" id="PTHR30566:SF25">
    <property type="entry name" value="INNER MEMBRANE PROTEIN"/>
    <property type="match status" value="1"/>
</dbReference>
<feature type="transmembrane region" description="Helical" evidence="5">
    <location>
        <begin position="170"/>
        <end position="189"/>
    </location>
</feature>
<dbReference type="Proteomes" id="UP000198771">
    <property type="component" value="Unassembled WGS sequence"/>
</dbReference>
<reference evidence="7 8" key="1">
    <citation type="submission" date="2016-10" db="EMBL/GenBank/DDBJ databases">
        <authorList>
            <person name="de Groot N.N."/>
        </authorList>
    </citation>
    <scope>NUCLEOTIDE SEQUENCE [LARGE SCALE GENOMIC DNA]</scope>
    <source>
        <strain evidence="7 8">ASO4-2</strain>
    </source>
</reference>
<evidence type="ECO:0000259" key="6">
    <source>
        <dbReference type="Pfam" id="PF00924"/>
    </source>
</evidence>
<evidence type="ECO:0000313" key="7">
    <source>
        <dbReference type="EMBL" id="SDB04727.1"/>
    </source>
</evidence>
<dbReference type="InterPro" id="IPR006685">
    <property type="entry name" value="MscS_channel_2nd"/>
</dbReference>
<feature type="transmembrane region" description="Helical" evidence="5">
    <location>
        <begin position="143"/>
        <end position="164"/>
    </location>
</feature>
<evidence type="ECO:0000256" key="1">
    <source>
        <dbReference type="ARBA" id="ARBA00004370"/>
    </source>
</evidence>
<name>A0A1G6A8H1_9BACT</name>
<evidence type="ECO:0000256" key="4">
    <source>
        <dbReference type="ARBA" id="ARBA00023136"/>
    </source>
</evidence>
<evidence type="ECO:0000256" key="5">
    <source>
        <dbReference type="SAM" id="Phobius"/>
    </source>
</evidence>
<feature type="domain" description="Mechanosensitive ion channel MscS" evidence="6">
    <location>
        <begin position="192"/>
        <end position="258"/>
    </location>
</feature>
<dbReference type="SUPFAM" id="SSF50182">
    <property type="entry name" value="Sm-like ribonucleoproteins"/>
    <property type="match status" value="1"/>
</dbReference>
<protein>
    <submittedName>
        <fullName evidence="7">Mechanosensitive ion channel</fullName>
    </submittedName>
</protein>
<dbReference type="PANTHER" id="PTHR30566">
    <property type="entry name" value="YNAI-RELATED MECHANOSENSITIVE ION CHANNEL"/>
    <property type="match status" value="1"/>
</dbReference>
<dbReference type="EMBL" id="FMXO01000001">
    <property type="protein sequence ID" value="SDB04727.1"/>
    <property type="molecule type" value="Genomic_DNA"/>
</dbReference>
<dbReference type="InterPro" id="IPR023408">
    <property type="entry name" value="MscS_beta-dom_sf"/>
</dbReference>
<keyword evidence="4 5" id="KW-0472">Membrane</keyword>
<dbReference type="Gene3D" id="1.10.287.1260">
    <property type="match status" value="1"/>
</dbReference>
<sequence length="367" mass="41548">MLDLNAVLNDFWEVDWWGLGVAVTTILVALSIGLFLHGVLFHMLHRLFPEASDKLLALVPKHLTAPSRLLFPLLVLMVIAPNLVMPEEMLETFRHVLSILFILAIAWSLIRFTSLLQEAALRGFQINTKNNLAARKMHTQIGILRRILIFIISVIAISSMLMTLDNVRQIGVSLLASAGVIGIIAGFAAQRSISTLFAGVQVALTQPIRLDDVVIVEGEWGRIEEITLTYVVVRIWDQRRLIVPITFFMEQPFQNWTRVTSEILGTVFLYTDYTVPVDVLRAELHRILKESPNWDGRVWGLQVTDATDRTLELRALMSAEDAGAAWDLRCHVREKLLEYVQREHPQALPRVRAEMDKGLHDKPELSA</sequence>
<keyword evidence="3 5" id="KW-1133">Transmembrane helix</keyword>
<dbReference type="GO" id="GO:0016020">
    <property type="term" value="C:membrane"/>
    <property type="evidence" value="ECO:0007669"/>
    <property type="project" value="UniProtKB-SubCell"/>
</dbReference>
<evidence type="ECO:0000256" key="3">
    <source>
        <dbReference type="ARBA" id="ARBA00022989"/>
    </source>
</evidence>
<dbReference type="RefSeq" id="WP_092116365.1">
    <property type="nucleotide sequence ID" value="NZ_FMXO01000001.1"/>
</dbReference>
<feature type="transmembrane region" description="Helical" evidence="5">
    <location>
        <begin position="96"/>
        <end position="116"/>
    </location>
</feature>
<dbReference type="Gene3D" id="2.30.30.60">
    <property type="match status" value="1"/>
</dbReference>
<keyword evidence="2 5" id="KW-0812">Transmembrane</keyword>
<dbReference type="STRING" id="617002.SAMN05660653_00233"/>
<keyword evidence="8" id="KW-1185">Reference proteome</keyword>
<organism evidence="7 8">
    <name type="scientific">Desulfonatronum thiosulfatophilum</name>
    <dbReference type="NCBI Taxonomy" id="617002"/>
    <lineage>
        <taxon>Bacteria</taxon>
        <taxon>Pseudomonadati</taxon>
        <taxon>Thermodesulfobacteriota</taxon>
        <taxon>Desulfovibrionia</taxon>
        <taxon>Desulfovibrionales</taxon>
        <taxon>Desulfonatronaceae</taxon>
        <taxon>Desulfonatronum</taxon>
    </lineage>
</organism>
<proteinExistence type="predicted"/>
<dbReference type="InterPro" id="IPR010920">
    <property type="entry name" value="LSM_dom_sf"/>
</dbReference>
<evidence type="ECO:0000256" key="2">
    <source>
        <dbReference type="ARBA" id="ARBA00022692"/>
    </source>
</evidence>